<feature type="transmembrane region" description="Helical" evidence="10">
    <location>
        <begin position="64"/>
        <end position="85"/>
    </location>
</feature>
<dbReference type="GO" id="GO:0062054">
    <property type="term" value="F:fluoride channel activity"/>
    <property type="evidence" value="ECO:0007669"/>
    <property type="project" value="UniProtKB-UniRule"/>
</dbReference>
<evidence type="ECO:0000256" key="6">
    <source>
        <dbReference type="ARBA" id="ARBA00023303"/>
    </source>
</evidence>
<dbReference type="Proteomes" id="UP000321196">
    <property type="component" value="Unassembled WGS sequence"/>
</dbReference>
<feature type="transmembrane region" description="Helical" evidence="10">
    <location>
        <begin position="97"/>
        <end position="122"/>
    </location>
</feature>
<evidence type="ECO:0000256" key="2">
    <source>
        <dbReference type="ARBA" id="ARBA00022475"/>
    </source>
</evidence>
<comment type="function">
    <text evidence="9 10">Fluoride-specific ion channel. Important for reducing fluoride concentration in the cell, thus reducing its toxicity.</text>
</comment>
<comment type="similarity">
    <text evidence="7 10">Belongs to the fluoride channel Fluc/FEX (TC 1.A.43) family.</text>
</comment>
<sequence>MEIGTFVAASIAGGVGAVLRWVVDVVITRRTRSSFPLGVWIVNVSGSFVLGIVVALLAADPLGAVIGAGLLGGYTTFSTVAVTSVTLTRAGEWRTAAVNVVGTFSACVLAAAVGVAAGGALFG</sequence>
<feature type="transmembrane region" description="Helical" evidence="10">
    <location>
        <begin position="35"/>
        <end position="58"/>
    </location>
</feature>
<gene>
    <name evidence="10" type="primary">fluC</name>
    <name evidence="10" type="synonym">crcB</name>
    <name evidence="11" type="ORF">FVP60_06445</name>
</gene>
<keyword evidence="10" id="KW-0479">Metal-binding</keyword>
<feature type="transmembrane region" description="Helical" evidence="10">
    <location>
        <begin position="6"/>
        <end position="23"/>
    </location>
</feature>
<reference evidence="11 12" key="1">
    <citation type="submission" date="2019-08" db="EMBL/GenBank/DDBJ databases">
        <authorList>
            <person name="Dong K."/>
        </authorList>
    </citation>
    <scope>NUCLEOTIDE SEQUENCE [LARGE SCALE GENOMIC DNA]</scope>
    <source>
        <strain evidence="11 12">M4-8</strain>
    </source>
</reference>
<keyword evidence="10" id="KW-0406">Ion transport</keyword>
<name>A0A5C8HTV1_9MICO</name>
<protein>
    <recommendedName>
        <fullName evidence="10">Fluoride-specific ion channel FluC</fullName>
    </recommendedName>
</protein>
<comment type="caution">
    <text evidence="11">The sequence shown here is derived from an EMBL/GenBank/DDBJ whole genome shotgun (WGS) entry which is preliminary data.</text>
</comment>
<dbReference type="GO" id="GO:0005886">
    <property type="term" value="C:plasma membrane"/>
    <property type="evidence" value="ECO:0007669"/>
    <property type="project" value="UniProtKB-SubCell"/>
</dbReference>
<keyword evidence="3 10" id="KW-0812">Transmembrane</keyword>
<evidence type="ECO:0000256" key="10">
    <source>
        <dbReference type="HAMAP-Rule" id="MF_00454"/>
    </source>
</evidence>
<keyword evidence="10" id="KW-0915">Sodium</keyword>
<evidence type="ECO:0000313" key="11">
    <source>
        <dbReference type="EMBL" id="TXK06578.1"/>
    </source>
</evidence>
<organism evidence="11 12">
    <name type="scientific">Microbacterium mitrae</name>
    <dbReference type="NCBI Taxonomy" id="664640"/>
    <lineage>
        <taxon>Bacteria</taxon>
        <taxon>Bacillati</taxon>
        <taxon>Actinomycetota</taxon>
        <taxon>Actinomycetes</taxon>
        <taxon>Micrococcales</taxon>
        <taxon>Microbacteriaceae</taxon>
        <taxon>Microbacterium</taxon>
    </lineage>
</organism>
<keyword evidence="2 10" id="KW-1003">Cell membrane</keyword>
<keyword evidence="10" id="KW-0813">Transport</keyword>
<keyword evidence="4 10" id="KW-1133">Transmembrane helix</keyword>
<accession>A0A5C8HTV1</accession>
<evidence type="ECO:0000256" key="1">
    <source>
        <dbReference type="ARBA" id="ARBA00004651"/>
    </source>
</evidence>
<evidence type="ECO:0000256" key="8">
    <source>
        <dbReference type="ARBA" id="ARBA00035585"/>
    </source>
</evidence>
<dbReference type="PANTHER" id="PTHR28259:SF1">
    <property type="entry name" value="FLUORIDE EXPORT PROTEIN 1-RELATED"/>
    <property type="match status" value="1"/>
</dbReference>
<dbReference type="OrthoDB" id="5148600at2"/>
<evidence type="ECO:0000256" key="4">
    <source>
        <dbReference type="ARBA" id="ARBA00022989"/>
    </source>
</evidence>
<dbReference type="AlphaFoldDB" id="A0A5C8HTV1"/>
<feature type="binding site" evidence="10">
    <location>
        <position position="75"/>
    </location>
    <ligand>
        <name>Na(+)</name>
        <dbReference type="ChEBI" id="CHEBI:29101"/>
        <note>structural</note>
    </ligand>
</feature>
<evidence type="ECO:0000256" key="7">
    <source>
        <dbReference type="ARBA" id="ARBA00035120"/>
    </source>
</evidence>
<evidence type="ECO:0000256" key="5">
    <source>
        <dbReference type="ARBA" id="ARBA00023136"/>
    </source>
</evidence>
<keyword evidence="5 10" id="KW-0472">Membrane</keyword>
<comment type="catalytic activity">
    <reaction evidence="8">
        <text>fluoride(in) = fluoride(out)</text>
        <dbReference type="Rhea" id="RHEA:76159"/>
        <dbReference type="ChEBI" id="CHEBI:17051"/>
    </reaction>
    <physiologicalReaction direction="left-to-right" evidence="8">
        <dbReference type="Rhea" id="RHEA:76160"/>
    </physiologicalReaction>
</comment>
<evidence type="ECO:0000256" key="3">
    <source>
        <dbReference type="ARBA" id="ARBA00022692"/>
    </source>
</evidence>
<dbReference type="HAMAP" id="MF_00454">
    <property type="entry name" value="FluC"/>
    <property type="match status" value="1"/>
</dbReference>
<feature type="binding site" evidence="10">
    <location>
        <position position="72"/>
    </location>
    <ligand>
        <name>Na(+)</name>
        <dbReference type="ChEBI" id="CHEBI:29101"/>
        <note>structural</note>
    </ligand>
</feature>
<evidence type="ECO:0000313" key="12">
    <source>
        <dbReference type="Proteomes" id="UP000321196"/>
    </source>
</evidence>
<dbReference type="RefSeq" id="WP_147825383.1">
    <property type="nucleotide sequence ID" value="NZ_BAAARG010000001.1"/>
</dbReference>
<dbReference type="EMBL" id="VRSW01000001">
    <property type="protein sequence ID" value="TXK06578.1"/>
    <property type="molecule type" value="Genomic_DNA"/>
</dbReference>
<proteinExistence type="inferred from homology"/>
<dbReference type="Pfam" id="PF02537">
    <property type="entry name" value="CRCB"/>
    <property type="match status" value="1"/>
</dbReference>
<evidence type="ECO:0000256" key="9">
    <source>
        <dbReference type="ARBA" id="ARBA00049940"/>
    </source>
</evidence>
<comment type="activity regulation">
    <text evidence="10">Na(+) is not transported, but it plays an essential structural role and its presence is essential for fluoride channel function.</text>
</comment>
<dbReference type="PANTHER" id="PTHR28259">
    <property type="entry name" value="FLUORIDE EXPORT PROTEIN 1-RELATED"/>
    <property type="match status" value="1"/>
</dbReference>
<dbReference type="GO" id="GO:0046872">
    <property type="term" value="F:metal ion binding"/>
    <property type="evidence" value="ECO:0007669"/>
    <property type="project" value="UniProtKB-KW"/>
</dbReference>
<comment type="subcellular location">
    <subcellularLocation>
        <location evidence="1 10">Cell membrane</location>
        <topology evidence="1 10">Multi-pass membrane protein</topology>
    </subcellularLocation>
</comment>
<dbReference type="GO" id="GO:0140114">
    <property type="term" value="P:cellular detoxification of fluoride"/>
    <property type="evidence" value="ECO:0007669"/>
    <property type="project" value="UniProtKB-UniRule"/>
</dbReference>
<keyword evidence="12" id="KW-1185">Reference proteome</keyword>
<dbReference type="InterPro" id="IPR003691">
    <property type="entry name" value="FluC"/>
</dbReference>
<keyword evidence="6 10" id="KW-0407">Ion channel</keyword>